<gene>
    <name evidence="1" type="ORF">NA8A_23317</name>
</gene>
<evidence type="ECO:0000313" key="2">
    <source>
        <dbReference type="Proteomes" id="UP000007374"/>
    </source>
</evidence>
<organism evidence="1 2">
    <name type="scientific">Nitratireductor indicus C115</name>
    <dbReference type="NCBI Taxonomy" id="1231190"/>
    <lineage>
        <taxon>Bacteria</taxon>
        <taxon>Pseudomonadati</taxon>
        <taxon>Pseudomonadota</taxon>
        <taxon>Alphaproteobacteria</taxon>
        <taxon>Hyphomicrobiales</taxon>
        <taxon>Phyllobacteriaceae</taxon>
        <taxon>Nitratireductor</taxon>
    </lineage>
</organism>
<dbReference type="RefSeq" id="WP_009452900.1">
    <property type="nucleotide sequence ID" value="NZ_AMSI01000032.1"/>
</dbReference>
<dbReference type="STRING" id="721133.SAMN05216176_11771"/>
<accession>K2NQ15</accession>
<dbReference type="Proteomes" id="UP000007374">
    <property type="component" value="Unassembled WGS sequence"/>
</dbReference>
<proteinExistence type="predicted"/>
<dbReference type="eggNOG" id="ENOG5033Y1D">
    <property type="taxonomic scope" value="Bacteria"/>
</dbReference>
<keyword evidence="2" id="KW-1185">Reference proteome</keyword>
<dbReference type="EMBL" id="AMSI01000032">
    <property type="protein sequence ID" value="EKF39954.1"/>
    <property type="molecule type" value="Genomic_DNA"/>
</dbReference>
<dbReference type="AlphaFoldDB" id="K2NQ15"/>
<name>K2NQ15_9HYPH</name>
<protein>
    <submittedName>
        <fullName evidence="1">Uncharacterized protein</fullName>
    </submittedName>
</protein>
<dbReference type="OrthoDB" id="8410019at2"/>
<evidence type="ECO:0000313" key="1">
    <source>
        <dbReference type="EMBL" id="EKF39954.1"/>
    </source>
</evidence>
<reference evidence="1 2" key="1">
    <citation type="journal article" date="2012" name="J. Bacteriol.">
        <title>Genome Sequence of Nitratireductor indicus Type Strain C115.</title>
        <authorList>
            <person name="Lai Q."/>
            <person name="Li G."/>
            <person name="Yu Z."/>
            <person name="Shao Z."/>
        </authorList>
    </citation>
    <scope>NUCLEOTIDE SEQUENCE [LARGE SCALE GENOMIC DNA]</scope>
    <source>
        <strain evidence="1 2">C115</strain>
    </source>
</reference>
<dbReference type="PATRIC" id="fig|1231190.3.peg.4804"/>
<comment type="caution">
    <text evidence="1">The sequence shown here is derived from an EMBL/GenBank/DDBJ whole genome shotgun (WGS) entry which is preliminary data.</text>
</comment>
<sequence length="241" mass="26457">MARLIDWPQGLPSNFREPLSGPRVINAGQTQTIGGFIQTTSAAFGLWRWRFGFPDIIRGQLFRRYRGWITALHGGANATRVPFCDWDGLSRAEMGVAAGATDWKTGQPWSNVEAWSNGQNWGASPPMVAVAGSAAKDGTIVQLGSAFWGQSLGYGDLIGFFPFHLGMYMVTEVVEPGLYRIWPPLRRGISTDDFATLRPQLAMRLESEDGASAARDAAFGVNLSVTLVEVLDYDARDYFTD</sequence>